<dbReference type="AlphaFoldDB" id="A0A857JGL4"/>
<dbReference type="PROSITE" id="PS50110">
    <property type="entry name" value="RESPONSE_REGULATORY"/>
    <property type="match status" value="1"/>
</dbReference>
<dbReference type="PANTHER" id="PTHR43156">
    <property type="entry name" value="STAGE II SPORULATION PROTEIN E-RELATED"/>
    <property type="match status" value="1"/>
</dbReference>
<accession>A0A857JGL4</accession>
<dbReference type="InterPro" id="IPR003594">
    <property type="entry name" value="HATPase_dom"/>
</dbReference>
<keyword evidence="2" id="KW-0597">Phosphoprotein</keyword>
<gene>
    <name evidence="4" type="ORF">FX988_01037</name>
</gene>
<evidence type="ECO:0000313" key="5">
    <source>
        <dbReference type="Proteomes" id="UP000464524"/>
    </source>
</evidence>
<name>A0A857JGL4_9ALTE</name>
<proteinExistence type="predicted"/>
<dbReference type="Gene3D" id="3.30.565.10">
    <property type="entry name" value="Histidine kinase-like ATPase, C-terminal domain"/>
    <property type="match status" value="1"/>
</dbReference>
<dbReference type="Gene3D" id="3.40.50.2300">
    <property type="match status" value="1"/>
</dbReference>
<dbReference type="InterPro" id="IPR001789">
    <property type="entry name" value="Sig_transdc_resp-reg_receiver"/>
</dbReference>
<dbReference type="Gene3D" id="3.60.40.10">
    <property type="entry name" value="PPM-type phosphatase domain"/>
    <property type="match status" value="1"/>
</dbReference>
<sequence length="548" mass="60910">MRILIVDDDSLNRFLLVHMLEQNGYLDCYEAESGHEALSLAKRIQPELVLLDVMMEDMSGFEVAPLLKAQTDEIYLPIIFITALDDEDSLVRCLDVGGDDFVAKPFNKTILAAKISAHARTRELSKKSFEQNQQLKFYRNAVEREHKIVEHIFGNAVTNDAKLLPYLDFKLLPATDFNGDLLLFSAGPSGGLYYLVGDFTGHGLAAAIGALPVSQAFHAMASKGLSVFEMAATLNETLLKLLPGDMFFAAAIVHVSLCGTRLEIWNSGMPDLLLFNAQGEVVERFSSQHMALGILEADEMGKEIQRYQSTLGDRLLAFSDGVIEIMDPEQNMLSEKQIEHWVAAQANVTVTELFERITQFSQNTNPSDDLTCVSYTCQSLLALEHQQTIAPIPFHLTFELDASAIKEGDPVQSVVNMVCSQTGMYALHARLFTVVSELYNNALDHGVLKLDSGLKHSPDGFETYFDLRMQRLAQLSQAEITMTLTFEPVKRSLIILVRDSGPGFDYQLRLKQASLEDCFGRGIQLVAELTDSVRYLDAGNAVEVMFNV</sequence>
<dbReference type="GO" id="GO:0016791">
    <property type="term" value="F:phosphatase activity"/>
    <property type="evidence" value="ECO:0007669"/>
    <property type="project" value="TreeGrafter"/>
</dbReference>
<dbReference type="InterPro" id="IPR052016">
    <property type="entry name" value="Bact_Sigma-Reg"/>
</dbReference>
<dbReference type="Pfam" id="PF00072">
    <property type="entry name" value="Response_reg"/>
    <property type="match status" value="1"/>
</dbReference>
<dbReference type="SMART" id="SM00331">
    <property type="entry name" value="PP2C_SIG"/>
    <property type="match status" value="1"/>
</dbReference>
<dbReference type="Pfam" id="PF13581">
    <property type="entry name" value="HATPase_c_2"/>
    <property type="match status" value="1"/>
</dbReference>
<dbReference type="SUPFAM" id="SSF81606">
    <property type="entry name" value="PP2C-like"/>
    <property type="match status" value="1"/>
</dbReference>
<dbReference type="Proteomes" id="UP000464524">
    <property type="component" value="Chromosome"/>
</dbReference>
<dbReference type="EMBL" id="CP047656">
    <property type="protein sequence ID" value="QHJ10816.1"/>
    <property type="molecule type" value="Genomic_DNA"/>
</dbReference>
<dbReference type="SUPFAM" id="SSF55874">
    <property type="entry name" value="ATPase domain of HSP90 chaperone/DNA topoisomerase II/histidine kinase"/>
    <property type="match status" value="1"/>
</dbReference>
<protein>
    <submittedName>
        <fullName evidence="4">Alkaline phosphatase synthesis transcriptional regulatory protein PhoP</fullName>
    </submittedName>
</protein>
<dbReference type="CDD" id="cd16936">
    <property type="entry name" value="HATPase_RsbW-like"/>
    <property type="match status" value="1"/>
</dbReference>
<evidence type="ECO:0000313" key="4">
    <source>
        <dbReference type="EMBL" id="QHJ10816.1"/>
    </source>
</evidence>
<dbReference type="InterPro" id="IPR001932">
    <property type="entry name" value="PPM-type_phosphatase-like_dom"/>
</dbReference>
<evidence type="ECO:0000256" key="1">
    <source>
        <dbReference type="ARBA" id="ARBA00022801"/>
    </source>
</evidence>
<feature type="domain" description="Response regulatory" evidence="3">
    <location>
        <begin position="2"/>
        <end position="119"/>
    </location>
</feature>
<dbReference type="OrthoDB" id="9811749at2"/>
<evidence type="ECO:0000256" key="2">
    <source>
        <dbReference type="PROSITE-ProRule" id="PRU00169"/>
    </source>
</evidence>
<keyword evidence="5" id="KW-1185">Reference proteome</keyword>
<dbReference type="PANTHER" id="PTHR43156:SF2">
    <property type="entry name" value="STAGE II SPORULATION PROTEIN E"/>
    <property type="match status" value="1"/>
</dbReference>
<evidence type="ECO:0000259" key="3">
    <source>
        <dbReference type="PROSITE" id="PS50110"/>
    </source>
</evidence>
<dbReference type="SUPFAM" id="SSF52172">
    <property type="entry name" value="CheY-like"/>
    <property type="match status" value="1"/>
</dbReference>
<dbReference type="RefSeq" id="WP_160178634.1">
    <property type="nucleotide sequence ID" value="NZ_CP047656.1"/>
</dbReference>
<organism evidence="4 5">
    <name type="scientific">Paraglaciecola mesophila</name>
    <dbReference type="NCBI Taxonomy" id="197222"/>
    <lineage>
        <taxon>Bacteria</taxon>
        <taxon>Pseudomonadati</taxon>
        <taxon>Pseudomonadota</taxon>
        <taxon>Gammaproteobacteria</taxon>
        <taxon>Alteromonadales</taxon>
        <taxon>Alteromonadaceae</taxon>
        <taxon>Paraglaciecola</taxon>
    </lineage>
</organism>
<dbReference type="InterPro" id="IPR036890">
    <property type="entry name" value="HATPase_C_sf"/>
</dbReference>
<dbReference type="SMART" id="SM00448">
    <property type="entry name" value="REC"/>
    <property type="match status" value="1"/>
</dbReference>
<feature type="modified residue" description="4-aspartylphosphate" evidence="2">
    <location>
        <position position="52"/>
    </location>
</feature>
<dbReference type="GO" id="GO:0000160">
    <property type="term" value="P:phosphorelay signal transduction system"/>
    <property type="evidence" value="ECO:0007669"/>
    <property type="project" value="InterPro"/>
</dbReference>
<reference evidence="4 5" key="1">
    <citation type="submission" date="2019-12" db="EMBL/GenBank/DDBJ databases">
        <title>Genome sequencing and assembly of endphytes of Porphyra tenera.</title>
        <authorList>
            <person name="Park J.M."/>
            <person name="Shin R."/>
            <person name="Jo S.H."/>
        </authorList>
    </citation>
    <scope>NUCLEOTIDE SEQUENCE [LARGE SCALE GENOMIC DNA]</scope>
    <source>
        <strain evidence="4 5">GPM4</strain>
    </source>
</reference>
<dbReference type="InterPro" id="IPR036457">
    <property type="entry name" value="PPM-type-like_dom_sf"/>
</dbReference>
<dbReference type="KEGG" id="pmes:FX988_01037"/>
<keyword evidence="1" id="KW-0378">Hydrolase</keyword>
<dbReference type="InterPro" id="IPR011006">
    <property type="entry name" value="CheY-like_superfamily"/>
</dbReference>
<dbReference type="Pfam" id="PF07228">
    <property type="entry name" value="SpoIIE"/>
    <property type="match status" value="1"/>
</dbReference>